<dbReference type="PANTHER" id="PTHR30055">
    <property type="entry name" value="HTH-TYPE TRANSCRIPTIONAL REGULATOR RUTR"/>
    <property type="match status" value="1"/>
</dbReference>
<keyword evidence="4" id="KW-0804">Transcription</keyword>
<dbReference type="EMBL" id="LT629701">
    <property type="protein sequence ID" value="SDN61864.1"/>
    <property type="molecule type" value="Genomic_DNA"/>
</dbReference>
<protein>
    <submittedName>
        <fullName evidence="7">Regulatory protein, tetR family</fullName>
    </submittedName>
</protein>
<dbReference type="Proteomes" id="UP000183376">
    <property type="component" value="Chromosome I"/>
</dbReference>
<evidence type="ECO:0000313" key="8">
    <source>
        <dbReference type="Proteomes" id="UP000183376"/>
    </source>
</evidence>
<dbReference type="InterPro" id="IPR039538">
    <property type="entry name" value="BetI_C"/>
</dbReference>
<dbReference type="InterPro" id="IPR036271">
    <property type="entry name" value="Tet_transcr_reg_TetR-rel_C_sf"/>
</dbReference>
<keyword evidence="3 5" id="KW-0238">DNA-binding</keyword>
<dbReference type="SUPFAM" id="SSF46689">
    <property type="entry name" value="Homeodomain-like"/>
    <property type="match status" value="1"/>
</dbReference>
<feature type="DNA-binding region" description="H-T-H motif" evidence="5">
    <location>
        <begin position="31"/>
        <end position="50"/>
    </location>
</feature>
<dbReference type="InterPro" id="IPR050109">
    <property type="entry name" value="HTH-type_TetR-like_transc_reg"/>
</dbReference>
<feature type="domain" description="HTH tetR-type" evidence="6">
    <location>
        <begin position="8"/>
        <end position="68"/>
    </location>
</feature>
<dbReference type="Pfam" id="PF13977">
    <property type="entry name" value="TetR_C_6"/>
    <property type="match status" value="1"/>
</dbReference>
<evidence type="ECO:0000256" key="3">
    <source>
        <dbReference type="ARBA" id="ARBA00023125"/>
    </source>
</evidence>
<sequence length="209" mass="23213">MPKIVDHDQRRRELATAVWRVVRRDGLGAASVRAVAKEAGWSPSSVQYYFATQDELLTFAMRMTVEGADERLRDEAGVSQDPRVLALAMLERLLPLDSDARIATELWVAFLSRVLVDAEARDFNATTARETSELFAGLVGGLRDAGMTPAQIDLDVETDRLHALFDGLSVQVATDSERMTPERVRAVVVAHIDSLLLPEHRGAWHDPPR</sequence>
<accession>A0A1H0CVG0</accession>
<keyword evidence="8" id="KW-1185">Reference proteome</keyword>
<dbReference type="GO" id="GO:0000976">
    <property type="term" value="F:transcription cis-regulatory region binding"/>
    <property type="evidence" value="ECO:0007669"/>
    <property type="project" value="TreeGrafter"/>
</dbReference>
<dbReference type="PROSITE" id="PS50977">
    <property type="entry name" value="HTH_TETR_2"/>
    <property type="match status" value="1"/>
</dbReference>
<dbReference type="AlphaFoldDB" id="A0A1H0CVG0"/>
<evidence type="ECO:0000259" key="6">
    <source>
        <dbReference type="PROSITE" id="PS50977"/>
    </source>
</evidence>
<proteinExistence type="predicted"/>
<dbReference type="Gene3D" id="1.10.357.10">
    <property type="entry name" value="Tetracycline Repressor, domain 2"/>
    <property type="match status" value="1"/>
</dbReference>
<evidence type="ECO:0000256" key="2">
    <source>
        <dbReference type="ARBA" id="ARBA00023015"/>
    </source>
</evidence>
<evidence type="ECO:0000256" key="5">
    <source>
        <dbReference type="PROSITE-ProRule" id="PRU00335"/>
    </source>
</evidence>
<keyword evidence="2" id="KW-0805">Transcription regulation</keyword>
<dbReference type="Pfam" id="PF00440">
    <property type="entry name" value="TetR_N"/>
    <property type="match status" value="1"/>
</dbReference>
<dbReference type="eggNOG" id="COG1309">
    <property type="taxonomic scope" value="Bacteria"/>
</dbReference>
<evidence type="ECO:0000256" key="4">
    <source>
        <dbReference type="ARBA" id="ARBA00023163"/>
    </source>
</evidence>
<organism evidence="7 8">
    <name type="scientific">Allokutzneria albata</name>
    <name type="common">Kibdelosporangium albatum</name>
    <dbReference type="NCBI Taxonomy" id="211114"/>
    <lineage>
        <taxon>Bacteria</taxon>
        <taxon>Bacillati</taxon>
        <taxon>Actinomycetota</taxon>
        <taxon>Actinomycetes</taxon>
        <taxon>Pseudonocardiales</taxon>
        <taxon>Pseudonocardiaceae</taxon>
        <taxon>Allokutzneria</taxon>
    </lineage>
</organism>
<dbReference type="InterPro" id="IPR009057">
    <property type="entry name" value="Homeodomain-like_sf"/>
</dbReference>
<dbReference type="SUPFAM" id="SSF48498">
    <property type="entry name" value="Tetracyclin repressor-like, C-terminal domain"/>
    <property type="match status" value="1"/>
</dbReference>
<keyword evidence="1" id="KW-0678">Repressor</keyword>
<name>A0A1H0CVG0_ALLAB</name>
<dbReference type="STRING" id="211114.SAMN04489726_7445"/>
<dbReference type="GO" id="GO:0003700">
    <property type="term" value="F:DNA-binding transcription factor activity"/>
    <property type="evidence" value="ECO:0007669"/>
    <property type="project" value="TreeGrafter"/>
</dbReference>
<evidence type="ECO:0000313" key="7">
    <source>
        <dbReference type="EMBL" id="SDN61864.1"/>
    </source>
</evidence>
<dbReference type="RefSeq" id="WP_030428599.1">
    <property type="nucleotide sequence ID" value="NZ_JOEF01000004.1"/>
</dbReference>
<reference evidence="7 8" key="1">
    <citation type="submission" date="2016-10" db="EMBL/GenBank/DDBJ databases">
        <authorList>
            <person name="de Groot N.N."/>
        </authorList>
    </citation>
    <scope>NUCLEOTIDE SEQUENCE [LARGE SCALE GENOMIC DNA]</scope>
    <source>
        <strain evidence="7 8">DSM 44149</strain>
    </source>
</reference>
<evidence type="ECO:0000256" key="1">
    <source>
        <dbReference type="ARBA" id="ARBA00022491"/>
    </source>
</evidence>
<dbReference type="InterPro" id="IPR001647">
    <property type="entry name" value="HTH_TetR"/>
</dbReference>
<dbReference type="PANTHER" id="PTHR30055:SF234">
    <property type="entry name" value="HTH-TYPE TRANSCRIPTIONAL REGULATOR BETI"/>
    <property type="match status" value="1"/>
</dbReference>
<gene>
    <name evidence="7" type="ORF">SAMN04489726_7445</name>
</gene>
<dbReference type="OrthoDB" id="9816296at2"/>